<reference evidence="1 2" key="1">
    <citation type="submission" date="2024-03" db="EMBL/GenBank/DDBJ databases">
        <title>Human intestinal bacterial collection.</title>
        <authorList>
            <person name="Pauvert C."/>
            <person name="Hitch T.C.A."/>
            <person name="Clavel T."/>
        </authorList>
    </citation>
    <scope>NUCLEOTIDE SEQUENCE [LARGE SCALE GENOMIC DNA]</scope>
    <source>
        <strain evidence="1 2">CLA-JM-H44</strain>
    </source>
</reference>
<accession>A0ABV1E3P3</accession>
<dbReference type="RefSeq" id="WP_349219367.1">
    <property type="nucleotide sequence ID" value="NZ_JBBMFD010000011.1"/>
</dbReference>
<dbReference type="EMBL" id="JBBMFD010000011">
    <property type="protein sequence ID" value="MEQ2440668.1"/>
    <property type="molecule type" value="Genomic_DNA"/>
</dbReference>
<name>A0ABV1E3P3_9FIRM</name>
<organism evidence="1 2">
    <name type="scientific">Solibaculum intestinale</name>
    <dbReference type="NCBI Taxonomy" id="3133165"/>
    <lineage>
        <taxon>Bacteria</taxon>
        <taxon>Bacillati</taxon>
        <taxon>Bacillota</taxon>
        <taxon>Clostridia</taxon>
        <taxon>Eubacteriales</taxon>
        <taxon>Oscillospiraceae</taxon>
        <taxon>Solibaculum</taxon>
    </lineage>
</organism>
<protein>
    <submittedName>
        <fullName evidence="1">Uncharacterized protein</fullName>
    </submittedName>
</protein>
<evidence type="ECO:0000313" key="1">
    <source>
        <dbReference type="EMBL" id="MEQ2440668.1"/>
    </source>
</evidence>
<keyword evidence="2" id="KW-1185">Reference proteome</keyword>
<feature type="non-terminal residue" evidence="1">
    <location>
        <position position="1"/>
    </location>
</feature>
<dbReference type="Proteomes" id="UP001489509">
    <property type="component" value="Unassembled WGS sequence"/>
</dbReference>
<gene>
    <name evidence="1" type="ORF">WMO26_07500</name>
</gene>
<sequence>AAICRTGFLVLSICFVPCRCKPSDRGKEINFEQGRSLKPGGKRSLRQTMQVWRASYLQKTLYL</sequence>
<comment type="caution">
    <text evidence="1">The sequence shown here is derived from an EMBL/GenBank/DDBJ whole genome shotgun (WGS) entry which is preliminary data.</text>
</comment>
<proteinExistence type="predicted"/>
<evidence type="ECO:0000313" key="2">
    <source>
        <dbReference type="Proteomes" id="UP001489509"/>
    </source>
</evidence>